<reference evidence="1 2" key="1">
    <citation type="journal article" date="2018" name="Sci. Rep.">
        <title>Genomic signatures of local adaptation to the degree of environmental predictability in rotifers.</title>
        <authorList>
            <person name="Franch-Gras L."/>
            <person name="Hahn C."/>
            <person name="Garcia-Roger E.M."/>
            <person name="Carmona M.J."/>
            <person name="Serra M."/>
            <person name="Gomez A."/>
        </authorList>
    </citation>
    <scope>NUCLEOTIDE SEQUENCE [LARGE SCALE GENOMIC DNA]</scope>
    <source>
        <strain evidence="1">HYR1</strain>
    </source>
</reference>
<organism evidence="1 2">
    <name type="scientific">Brachionus plicatilis</name>
    <name type="common">Marine rotifer</name>
    <name type="synonym">Brachionus muelleri</name>
    <dbReference type="NCBI Taxonomy" id="10195"/>
    <lineage>
        <taxon>Eukaryota</taxon>
        <taxon>Metazoa</taxon>
        <taxon>Spiralia</taxon>
        <taxon>Gnathifera</taxon>
        <taxon>Rotifera</taxon>
        <taxon>Eurotatoria</taxon>
        <taxon>Monogononta</taxon>
        <taxon>Pseudotrocha</taxon>
        <taxon>Ploima</taxon>
        <taxon>Brachionidae</taxon>
        <taxon>Brachionus</taxon>
    </lineage>
</organism>
<name>A0A3M7SEF0_BRAPC</name>
<sequence>MDECFNGIPKQCILDQFKKYPLSDTEKLRYSHLLEQMAKISLQINSIDFALKFIIKCIEVLQDLFEVFNVSDLDRKFKTRMQFLQISNRLSLLHSNMALLLLKVNNLDAAGVLLCKAKTYNSEQLTNIIIKLDKKFKFDKSVSKNDMFIQEKNDSKSLIYRESLEEYVKNQKSNIVDIFQNTDDAGSYESKFHYLFISGLYDD</sequence>
<comment type="caution">
    <text evidence="1">The sequence shown here is derived from an EMBL/GenBank/DDBJ whole genome shotgun (WGS) entry which is preliminary data.</text>
</comment>
<gene>
    <name evidence="1" type="ORF">BpHYR1_021301</name>
</gene>
<dbReference type="Proteomes" id="UP000276133">
    <property type="component" value="Unassembled WGS sequence"/>
</dbReference>
<proteinExistence type="predicted"/>
<keyword evidence="2" id="KW-1185">Reference proteome</keyword>
<protein>
    <submittedName>
        <fullName evidence="1">Uncharacterized protein</fullName>
    </submittedName>
</protein>
<accession>A0A3M7SEF0</accession>
<dbReference type="EMBL" id="REGN01001548">
    <property type="protein sequence ID" value="RNA33948.1"/>
    <property type="molecule type" value="Genomic_DNA"/>
</dbReference>
<dbReference type="AlphaFoldDB" id="A0A3M7SEF0"/>
<evidence type="ECO:0000313" key="2">
    <source>
        <dbReference type="Proteomes" id="UP000276133"/>
    </source>
</evidence>
<evidence type="ECO:0000313" key="1">
    <source>
        <dbReference type="EMBL" id="RNA33948.1"/>
    </source>
</evidence>
<dbReference type="OrthoDB" id="10620858at2759"/>